<accession>A0A917HZ63</accession>
<evidence type="ECO:0000313" key="1">
    <source>
        <dbReference type="EMBL" id="GGG99600.1"/>
    </source>
</evidence>
<gene>
    <name evidence="1" type="ORF">GCM10007415_39260</name>
</gene>
<dbReference type="InterPro" id="IPR012341">
    <property type="entry name" value="6hp_glycosidase-like_sf"/>
</dbReference>
<dbReference type="InterPro" id="IPR008928">
    <property type="entry name" value="6-hairpin_glycosidase_sf"/>
</dbReference>
<dbReference type="AlphaFoldDB" id="A0A917HZ63"/>
<name>A0A917HZ63_9SPHI</name>
<dbReference type="Gene3D" id="1.50.10.10">
    <property type="match status" value="1"/>
</dbReference>
<reference evidence="1" key="2">
    <citation type="submission" date="2020-09" db="EMBL/GenBank/DDBJ databases">
        <authorList>
            <person name="Sun Q."/>
            <person name="Zhou Y."/>
        </authorList>
    </citation>
    <scope>NUCLEOTIDE SEQUENCE</scope>
    <source>
        <strain evidence="1">CGMCC 1.12195</strain>
    </source>
</reference>
<comment type="caution">
    <text evidence="1">The sequence shown here is derived from an EMBL/GenBank/DDBJ whole genome shotgun (WGS) entry which is preliminary data.</text>
</comment>
<organism evidence="1 2">
    <name type="scientific">Parapedobacter pyrenivorans</name>
    <dbReference type="NCBI Taxonomy" id="1305674"/>
    <lineage>
        <taxon>Bacteria</taxon>
        <taxon>Pseudomonadati</taxon>
        <taxon>Bacteroidota</taxon>
        <taxon>Sphingobacteriia</taxon>
        <taxon>Sphingobacteriales</taxon>
        <taxon>Sphingobacteriaceae</taxon>
        <taxon>Parapedobacter</taxon>
    </lineage>
</organism>
<dbReference type="RefSeq" id="WP_188507803.1">
    <property type="nucleotide sequence ID" value="NZ_BMER01000005.1"/>
</dbReference>
<keyword evidence="2" id="KW-1185">Reference proteome</keyword>
<reference evidence="1" key="1">
    <citation type="journal article" date="2014" name="Int. J. Syst. Evol. Microbiol.">
        <title>Complete genome sequence of Corynebacterium casei LMG S-19264T (=DSM 44701T), isolated from a smear-ripened cheese.</title>
        <authorList>
            <consortium name="US DOE Joint Genome Institute (JGI-PGF)"/>
            <person name="Walter F."/>
            <person name="Albersmeier A."/>
            <person name="Kalinowski J."/>
            <person name="Ruckert C."/>
        </authorList>
    </citation>
    <scope>NUCLEOTIDE SEQUENCE</scope>
    <source>
        <strain evidence="1">CGMCC 1.12195</strain>
    </source>
</reference>
<sequence>MRIRIILACILIYAIRIETYAQLPLSNDLLETGAQQRRDLSIPGSRIVLNPYNFRIPPGQRTPMAYSSRPTLPLNVGYLGTKMANRSFEDLIMLHVDTKQEGHSFSAWSAPLSDASAWQPSDGARILPAADGSLFASTDAQASSDVQSIRLKDAVTTNLDEAPYLNITVPDGTTLWAVKVHGQDEPSDRTIRHENTGTGAYTFDLRTATGWRGKRTFYLTIFLVGKGTSLRVTELSIRGVQATLVASDTMDNTWEPHRLAFEGRYLGDVRLRGFDFFYDEETIVRQFNSDKRAALVYSGKYEGKLSIVGQRTLVIQGCDIQYAVSFEAPFASPITFYRTYTDLLARKNPLDIPPEVGYWSVQTAGNDPTRKPTLIACSFAELSLPVAALVQRAERPALNPASVTTKLRERRNYWNSLLAKVPHPTRFGLNHVNPKGVTDTAMRKAYYRAWVFLAMNVLPPDTAHFPYPQIVTGKPSLWGEGHPNAPFSAAWESFIAIQLYGYLAPEVSWDAFSGLMSLVDEEGVLGGESLPSRKAETALLLYRLTGDKEKLALNYPALKRYMMWRIRYPMWVYKDVSILSEYQKDADFVVSAIVDMEALAAIATILELHDDHELWVKNRLALFDDYLRWFWSDSDELPVQLYNTRSGLRTAGHPVWVTSGLAIDLLKAPHLNSMMDLFDRYFDPDQSFAGFRMPKYPDVAFTVRGLLAKGYQNRATQLIECNIRDVMRSGAVFAEQYTLDSPPHGDGVRPSIFGMAQLIDFVLLLNGVDYLDGRDAF</sequence>
<proteinExistence type="predicted"/>
<dbReference type="GO" id="GO:0005975">
    <property type="term" value="P:carbohydrate metabolic process"/>
    <property type="evidence" value="ECO:0007669"/>
    <property type="project" value="InterPro"/>
</dbReference>
<evidence type="ECO:0008006" key="3">
    <source>
        <dbReference type="Google" id="ProtNLM"/>
    </source>
</evidence>
<dbReference type="Proteomes" id="UP000660862">
    <property type="component" value="Unassembled WGS sequence"/>
</dbReference>
<dbReference type="SUPFAM" id="SSF48208">
    <property type="entry name" value="Six-hairpin glycosidases"/>
    <property type="match status" value="1"/>
</dbReference>
<dbReference type="EMBL" id="BMER01000005">
    <property type="protein sequence ID" value="GGG99600.1"/>
    <property type="molecule type" value="Genomic_DNA"/>
</dbReference>
<protein>
    <recommendedName>
        <fullName evidence="3">Alpha-L-rhamnosidase six-hairpin glycosidase domain-containing protein</fullName>
    </recommendedName>
</protein>
<evidence type="ECO:0000313" key="2">
    <source>
        <dbReference type="Proteomes" id="UP000660862"/>
    </source>
</evidence>